<dbReference type="InterPro" id="IPR001173">
    <property type="entry name" value="Glyco_trans_2-like"/>
</dbReference>
<dbReference type="InterPro" id="IPR013693">
    <property type="entry name" value="SpoIID/LytB_N"/>
</dbReference>
<dbReference type="PANTHER" id="PTHR43685">
    <property type="entry name" value="GLYCOSYLTRANSFERASE"/>
    <property type="match status" value="1"/>
</dbReference>
<dbReference type="Gene3D" id="3.30.428.70">
    <property type="match status" value="1"/>
</dbReference>
<dbReference type="InterPro" id="IPR013486">
    <property type="entry name" value="SpoIID/LytB"/>
</dbReference>
<dbReference type="InterPro" id="IPR029044">
    <property type="entry name" value="Nucleotide-diphossugar_trans"/>
</dbReference>
<dbReference type="Gene3D" id="3.90.550.10">
    <property type="entry name" value="Spore Coat Polysaccharide Biosynthesis Protein SpsA, Chain A"/>
    <property type="match status" value="1"/>
</dbReference>
<accession>A0A6N3FW23</accession>
<evidence type="ECO:0000259" key="2">
    <source>
        <dbReference type="Pfam" id="PF00535"/>
    </source>
</evidence>
<dbReference type="InterPro" id="IPR036265">
    <property type="entry name" value="HIT-like_sf"/>
</dbReference>
<feature type="domain" description="GDPGP1-like C-terminal" evidence="5">
    <location>
        <begin position="755"/>
        <end position="828"/>
    </location>
</feature>
<dbReference type="SUPFAM" id="SSF54197">
    <property type="entry name" value="HIT-like"/>
    <property type="match status" value="1"/>
</dbReference>
<feature type="domain" description="Glycosyltransferase 2-like" evidence="2">
    <location>
        <begin position="255"/>
        <end position="381"/>
    </location>
</feature>
<reference evidence="6" key="1">
    <citation type="submission" date="2019-11" db="EMBL/GenBank/DDBJ databases">
        <authorList>
            <person name="Feng L."/>
        </authorList>
    </citation>
    <scope>NUCLEOTIDE SEQUENCE</scope>
    <source>
        <strain evidence="6">PclaraLFYP37</strain>
    </source>
</reference>
<dbReference type="InterPro" id="IPR043171">
    <property type="entry name" value="Ap4A_phos1/2-like"/>
</dbReference>
<protein>
    <submittedName>
        <fullName evidence="6">Amidase enhancer</fullName>
    </submittedName>
</protein>
<proteinExistence type="predicted"/>
<feature type="domain" description="DUF4922" evidence="4">
    <location>
        <begin position="508"/>
        <end position="652"/>
    </location>
</feature>
<dbReference type="Pfam" id="PF00535">
    <property type="entry name" value="Glycos_transf_2"/>
    <property type="match status" value="1"/>
</dbReference>
<feature type="region of interest" description="Disordered" evidence="1">
    <location>
        <begin position="834"/>
        <end position="857"/>
    </location>
</feature>
<dbReference type="SUPFAM" id="SSF53448">
    <property type="entry name" value="Nucleotide-diphospho-sugar transferases"/>
    <property type="match status" value="1"/>
</dbReference>
<evidence type="ECO:0000313" key="6">
    <source>
        <dbReference type="EMBL" id="VYU56241.1"/>
    </source>
</evidence>
<name>A0A6N3FW23_9BACT</name>
<dbReference type="Pfam" id="PF26216">
    <property type="entry name" value="GDPGP1_C"/>
    <property type="match status" value="1"/>
</dbReference>
<dbReference type="NCBIfam" id="TIGR02669">
    <property type="entry name" value="SpoIID_LytB"/>
    <property type="match status" value="1"/>
</dbReference>
<feature type="domain" description="Sporulation stage II protein D amidase enhancer LytB N-terminal" evidence="3">
    <location>
        <begin position="948"/>
        <end position="1065"/>
    </location>
</feature>
<feature type="compositionally biased region" description="Basic and acidic residues" evidence="1">
    <location>
        <begin position="835"/>
        <end position="854"/>
    </location>
</feature>
<dbReference type="EMBL" id="CACRUT010000023">
    <property type="protein sequence ID" value="VYU56241.1"/>
    <property type="molecule type" value="Genomic_DNA"/>
</dbReference>
<dbReference type="CDD" id="cd00761">
    <property type="entry name" value="Glyco_tranf_GTA_type"/>
    <property type="match status" value="1"/>
</dbReference>
<evidence type="ECO:0000259" key="3">
    <source>
        <dbReference type="Pfam" id="PF08486"/>
    </source>
</evidence>
<dbReference type="Pfam" id="PF16269">
    <property type="entry name" value="DUF4922"/>
    <property type="match status" value="1"/>
</dbReference>
<sequence length="1295" mass="147801">MKSSSYSPRIDCFLPCGTENQTAGLVQELRDSGWTGRIYGLCPAGVGAILPETCLPLPTDGIFSTQTILDMARLCEAEYCLFYHKALPLELGFHALDRLLRVADDTRADLLYADHYAIQDGTRQPHPLIDYQKGSLRDDFDFGPLVLIRTEALKAYAGQENLPDYHFAGWYDLRLYLSRHGELFHLNELLYTKTETDARKSGEKNFDYVDPKNRTVQIEMEKACTEHLKQIGAYLAPDEFDEVDFRTEDFPCEATVVIPVRNRVRTIEDAIRSVLSQETDFDFNLIVADNHSTDGTTEAIARYAARDPRVVHLIPERSDLGIGGCWNLAVHHPRCGRFVVQLDSDDLYSSPQTLQRIIQTFYHEKAAMVIGAYRMTDFSLQTLPPGLIDHKEWTPENGRNNALRINGLGAPRAFFTPILRKLQIPNTSYGEDYALGLCFSRYYRIGRIYEELYLCRRWEGNSDAALSIENVNAHNLYKDRLRTIEIEARRRLNRLWAHPLNPEEMQAFFRKQLEDWDETRQRYEDLQKAETKELVIGDHTLTAQFNPARMTSTGASISAEALAARPCFLCDLNRPEAQHALPIEGHYQLLVNPYPILPEHFTIPARRHTPQSILPHFKTLRNMAWNIPEAVFFYNGPVCGASAPDHMHFQAGKRGVLPIERDWKSYEMGMEKLYPLQPAEEESIEEIMMQNANCGLYILKSYICPVFVIRTRPSEHPCLLFEKLYYALPLCNGESEPRMNILCWRQSWNAGREDEIVILIFPRKKHRPACYGQTGEHQLLVSPGALDMGGLLITPREKDFRTLTAGLATDILREVTLSEEELQPVIGQFTRHLKKDGTENTEPRTAPERLHEGTEPEVSVGIMSRQRIRFSLNATYSAKGSLVRGEQTVECSEGGILWNGNLYRELTFTPQENKASFSLYDVTIGIKFHWERQETQIFSGTLKLVVEEEKIVAINVLPVEDYLISVISSEMSASASPEFLKASAVISRSWLYAQIEKRKQLSNHDRGFFSFSKSDGELIRWYDREDHTIFDVCADDHCQRYQGITRASNEAVVEAVKATRGQILTSGDDICDARFSKCCGGATEEFEYCWEDKHLSYLTSIRDIAPENLSGIRPALPDLTREEEAEKWIRSNPPSFCHTEDEEILRQVLNDYDRETTDFYRWRVEYTQDELSGLIAENLKTDFGSILDLIPVERGRGGHISRLKIVGTQETLVIGKELEIRRVLSRTHLFSSAFVVDKKDLHDGIPGRFVLHGAGWGHGVGMCQIGAAVMGAKGYRYDEILKHYYDGITIRKVYP</sequence>
<dbReference type="InterPro" id="IPR058865">
    <property type="entry name" value="GDPGP1_C"/>
</dbReference>
<evidence type="ECO:0000259" key="5">
    <source>
        <dbReference type="Pfam" id="PF26216"/>
    </source>
</evidence>
<gene>
    <name evidence="6" type="primary">lytB</name>
    <name evidence="6" type="ORF">PCLFYP37_00250</name>
</gene>
<dbReference type="Pfam" id="PF08486">
    <property type="entry name" value="SpoIID"/>
    <property type="match status" value="1"/>
</dbReference>
<organism evidence="6">
    <name type="scientific">Paraprevotella clara</name>
    <dbReference type="NCBI Taxonomy" id="454154"/>
    <lineage>
        <taxon>Bacteria</taxon>
        <taxon>Pseudomonadati</taxon>
        <taxon>Bacteroidota</taxon>
        <taxon>Bacteroidia</taxon>
        <taxon>Bacteroidales</taxon>
        <taxon>Prevotellaceae</taxon>
        <taxon>Paraprevotella</taxon>
    </lineage>
</organism>
<evidence type="ECO:0000259" key="4">
    <source>
        <dbReference type="Pfam" id="PF16269"/>
    </source>
</evidence>
<dbReference type="GO" id="GO:0030435">
    <property type="term" value="P:sporulation resulting in formation of a cellular spore"/>
    <property type="evidence" value="ECO:0007669"/>
    <property type="project" value="InterPro"/>
</dbReference>
<dbReference type="PANTHER" id="PTHR43685:SF2">
    <property type="entry name" value="GLYCOSYLTRANSFERASE 2-LIKE DOMAIN-CONTAINING PROTEIN"/>
    <property type="match status" value="1"/>
</dbReference>
<dbReference type="InterPro" id="IPR046320">
    <property type="entry name" value="DUF4922"/>
</dbReference>
<evidence type="ECO:0000256" key="1">
    <source>
        <dbReference type="SAM" id="MobiDB-lite"/>
    </source>
</evidence>
<dbReference type="RefSeq" id="WP_412442406.1">
    <property type="nucleotide sequence ID" value="NZ_CACRUT010000023.1"/>
</dbReference>
<dbReference type="InterPro" id="IPR050834">
    <property type="entry name" value="Glycosyltransf_2"/>
</dbReference>